<evidence type="ECO:0000313" key="4">
    <source>
        <dbReference type="Proteomes" id="UP000031938"/>
    </source>
</evidence>
<dbReference type="InterPro" id="IPR025508">
    <property type="entry name" value="DUF4395"/>
</dbReference>
<keyword evidence="1" id="KW-1133">Transmembrane helix</keyword>
<feature type="transmembrane region" description="Helical" evidence="1">
    <location>
        <begin position="106"/>
        <end position="132"/>
    </location>
</feature>
<dbReference type="Pfam" id="PF14340">
    <property type="entry name" value="DUF4395"/>
    <property type="match status" value="1"/>
</dbReference>
<keyword evidence="1" id="KW-0472">Membrane</keyword>
<proteinExistence type="predicted"/>
<organism evidence="3 4">
    <name type="scientific">Jeotgalibacillus soli</name>
    <dbReference type="NCBI Taxonomy" id="889306"/>
    <lineage>
        <taxon>Bacteria</taxon>
        <taxon>Bacillati</taxon>
        <taxon>Bacillota</taxon>
        <taxon>Bacilli</taxon>
        <taxon>Bacillales</taxon>
        <taxon>Caryophanaceae</taxon>
        <taxon>Jeotgalibacillus</taxon>
    </lineage>
</organism>
<dbReference type="STRING" id="889306.KP78_00080"/>
<reference evidence="3 4" key="1">
    <citation type="submission" date="2015-01" db="EMBL/GenBank/DDBJ databases">
        <title>Genome sequencing of Jeotgalibacillus soli.</title>
        <authorList>
            <person name="Goh K.M."/>
            <person name="Chan K.-G."/>
            <person name="Yaakop A.S."/>
            <person name="Ee R."/>
            <person name="Gan H.M."/>
            <person name="Chan C.S."/>
        </authorList>
    </citation>
    <scope>NUCLEOTIDE SEQUENCE [LARGE SCALE GENOMIC DNA]</scope>
    <source>
        <strain evidence="3 4">P9</strain>
    </source>
</reference>
<dbReference type="InterPro" id="IPR016942">
    <property type="entry name" value="UCP030042"/>
</dbReference>
<dbReference type="OrthoDB" id="2376580at2"/>
<dbReference type="EMBL" id="JXRP01000002">
    <property type="protein sequence ID" value="KIL52637.1"/>
    <property type="molecule type" value="Genomic_DNA"/>
</dbReference>
<evidence type="ECO:0000259" key="2">
    <source>
        <dbReference type="Pfam" id="PF14340"/>
    </source>
</evidence>
<dbReference type="AlphaFoldDB" id="A0A0C2VUQ3"/>
<keyword evidence="4" id="KW-1185">Reference proteome</keyword>
<accession>A0A0C2VUQ3</accession>
<name>A0A0C2VUQ3_9BACL</name>
<gene>
    <name evidence="3" type="ORF">KP78_00080</name>
</gene>
<sequence>MTATPSTPTFIPRPLVRVNQWTIVFSVVLTWITGQYWLLLIPLLSGLGGLLFDFHPIMRFAKRFLRKPMNAYIPEDRDDQRFNQKIAVLCLTGAFVSYAAGWTAGAYAFTIMVATAAFIAILGFCVGCFIRFQWNQFQYRRRKQA</sequence>
<dbReference type="PATRIC" id="fig|889306.3.peg.8"/>
<keyword evidence="1" id="KW-0812">Transmembrane</keyword>
<dbReference type="Proteomes" id="UP000031938">
    <property type="component" value="Unassembled WGS sequence"/>
</dbReference>
<evidence type="ECO:0000313" key="3">
    <source>
        <dbReference type="EMBL" id="KIL52637.1"/>
    </source>
</evidence>
<dbReference type="RefSeq" id="WP_041085265.1">
    <property type="nucleotide sequence ID" value="NZ_JXRP01000002.1"/>
</dbReference>
<feature type="transmembrane region" description="Helical" evidence="1">
    <location>
        <begin position="36"/>
        <end position="61"/>
    </location>
</feature>
<dbReference type="PIRSF" id="PIRSF030042">
    <property type="entry name" value="UCP030042"/>
    <property type="match status" value="1"/>
</dbReference>
<feature type="domain" description="DUF4395" evidence="2">
    <location>
        <begin position="11"/>
        <end position="135"/>
    </location>
</feature>
<comment type="caution">
    <text evidence="3">The sequence shown here is derived from an EMBL/GenBank/DDBJ whole genome shotgun (WGS) entry which is preliminary data.</text>
</comment>
<protein>
    <recommendedName>
        <fullName evidence="2">DUF4395 domain-containing protein</fullName>
    </recommendedName>
</protein>
<evidence type="ECO:0000256" key="1">
    <source>
        <dbReference type="SAM" id="Phobius"/>
    </source>
</evidence>
<feature type="transmembrane region" description="Helical" evidence="1">
    <location>
        <begin position="82"/>
        <end position="100"/>
    </location>
</feature>